<dbReference type="GO" id="GO:0035435">
    <property type="term" value="P:phosphate ion transmembrane transport"/>
    <property type="evidence" value="ECO:0007669"/>
    <property type="project" value="InterPro"/>
</dbReference>
<dbReference type="KEGG" id="tcb:TCARB_0105"/>
<dbReference type="STRING" id="697581.TCARB_0105"/>
<dbReference type="GeneID" id="25405568"/>
<sequence length="386" mass="42411">MSQRQNYKKIIVIAIAIVVVLAGLFIFSANKPAQQQASQQQPSQQSSQQASQPVLLKGSGATFPEAQLRKWIQVFTSTNTDIKIEYSAVGSGQGVSDFINGLTTFGCSDVPLTIEQLNQAKNKYGIVYQVPYLLGGIAVVYNVPELKDKQPLKLTPEVLVDILLGKINYWDDPKIKELNPEVANLLPHKEIYFIHRSDGSGTTAVFTSYLSFVSSEWKTKVGTGKTVQWPLDSMGRGQGAQGNTGVASMVQQTPYSMGYVELAYMKGMGVVALRNNAGKFVQPSPERVSLAVKSLDVDFTSDIYSLDLLSKIFGTTDPDAYPISSPTYMFLKSPDNYDLNTRKALARWLQFIATDGQKPENIAEGYAPIPQSISQKILQLSQLFGK</sequence>
<feature type="transmembrane region" description="Helical" evidence="5">
    <location>
        <begin position="12"/>
        <end position="29"/>
    </location>
</feature>
<evidence type="ECO:0000256" key="1">
    <source>
        <dbReference type="ARBA" id="ARBA00008725"/>
    </source>
</evidence>
<evidence type="ECO:0000256" key="5">
    <source>
        <dbReference type="SAM" id="Phobius"/>
    </source>
</evidence>
<dbReference type="InterPro" id="IPR024370">
    <property type="entry name" value="PBP_domain"/>
</dbReference>
<dbReference type="SUPFAM" id="SSF53850">
    <property type="entry name" value="Periplasmic binding protein-like II"/>
    <property type="match status" value="1"/>
</dbReference>
<keyword evidence="5" id="KW-1133">Transmembrane helix</keyword>
<name>A0A3G1A5E3_9CREN</name>
<evidence type="ECO:0000256" key="3">
    <source>
        <dbReference type="ARBA" id="ARBA00022592"/>
    </source>
</evidence>
<dbReference type="PANTHER" id="PTHR42996">
    <property type="entry name" value="PHOSPHATE-BINDING PROTEIN PSTS"/>
    <property type="match status" value="1"/>
</dbReference>
<dbReference type="RefSeq" id="WP_020962693.1">
    <property type="nucleotide sequence ID" value="NZ_CP007493.1"/>
</dbReference>
<dbReference type="CDD" id="cd13565">
    <property type="entry name" value="PBP2_PstS"/>
    <property type="match status" value="1"/>
</dbReference>
<dbReference type="PANTHER" id="PTHR42996:SF1">
    <property type="entry name" value="PHOSPHATE-BINDING PROTEIN PSTS"/>
    <property type="match status" value="1"/>
</dbReference>
<reference evidence="8" key="1">
    <citation type="book" date="2010" name="EXTREMOPHILES" publisher="0:0-0">
        <title>Complete genome sequences of ten hyperthermophilic archaea reveal their metabolic capabilities and possible ecological roles.</title>
        <editorList>
            <person name="?"/>
        </editorList>
        <authorList>
            <person name="Ravin N.V."/>
            <person name="Mardanov A.V."/>
            <person name="Bonch-Osmolovskaya E.A."/>
            <person name="Skryabin K.G."/>
        </authorList>
    </citation>
    <scope>NUCLEOTIDE SEQUENCE [LARGE SCALE GENOMIC DNA]</scope>
    <source>
        <strain evidence="8">1505</strain>
    </source>
</reference>
<proteinExistence type="inferred from homology"/>
<evidence type="ECO:0000256" key="2">
    <source>
        <dbReference type="ARBA" id="ARBA00022448"/>
    </source>
</evidence>
<evidence type="ECO:0000259" key="6">
    <source>
        <dbReference type="Pfam" id="PF12849"/>
    </source>
</evidence>
<dbReference type="PIRSF" id="PIRSF002756">
    <property type="entry name" value="PstS"/>
    <property type="match status" value="1"/>
</dbReference>
<dbReference type="GO" id="GO:0043190">
    <property type="term" value="C:ATP-binding cassette (ABC) transporter complex"/>
    <property type="evidence" value="ECO:0007669"/>
    <property type="project" value="InterPro"/>
</dbReference>
<evidence type="ECO:0000313" key="7">
    <source>
        <dbReference type="EMBL" id="AJB41183.1"/>
    </source>
</evidence>
<dbReference type="Gene3D" id="3.40.190.10">
    <property type="entry name" value="Periplasmic binding protein-like II"/>
    <property type="match status" value="2"/>
</dbReference>
<keyword evidence="3 4" id="KW-0592">Phosphate transport</keyword>
<protein>
    <recommendedName>
        <fullName evidence="4">Phosphate-binding protein</fullName>
    </recommendedName>
</protein>
<keyword evidence="5" id="KW-0472">Membrane</keyword>
<organism evidence="7 8">
    <name type="scientific">Thermofilum adornatum 1505</name>
    <dbReference type="NCBI Taxonomy" id="697581"/>
    <lineage>
        <taxon>Archaea</taxon>
        <taxon>Thermoproteota</taxon>
        <taxon>Thermoprotei</taxon>
        <taxon>Thermofilales</taxon>
        <taxon>Thermofilaceae</taxon>
        <taxon>Thermofilum</taxon>
    </lineage>
</organism>
<dbReference type="EMBL" id="CP007493">
    <property type="protein sequence ID" value="AJB41183.1"/>
    <property type="molecule type" value="Genomic_DNA"/>
</dbReference>
<comment type="similarity">
    <text evidence="1 4">Belongs to the PstS family.</text>
</comment>
<dbReference type="Proteomes" id="UP000266720">
    <property type="component" value="Chromosome"/>
</dbReference>
<keyword evidence="2 4" id="KW-0813">Transport</keyword>
<dbReference type="GeneID" id="16573685"/>
<dbReference type="InterPro" id="IPR005673">
    <property type="entry name" value="ABC_phos-bd_PstS"/>
</dbReference>
<evidence type="ECO:0000256" key="4">
    <source>
        <dbReference type="PIRNR" id="PIRNR002756"/>
    </source>
</evidence>
<evidence type="ECO:0000313" key="8">
    <source>
        <dbReference type="Proteomes" id="UP000266720"/>
    </source>
</evidence>
<keyword evidence="5" id="KW-0812">Transmembrane</keyword>
<dbReference type="Pfam" id="PF12849">
    <property type="entry name" value="PBP_like_2"/>
    <property type="match status" value="1"/>
</dbReference>
<gene>
    <name evidence="7" type="ORF">TCARB_0105</name>
</gene>
<accession>A0A3G1A5E3</accession>
<dbReference type="InterPro" id="IPR050962">
    <property type="entry name" value="Phosphate-bind_PstS"/>
</dbReference>
<dbReference type="GO" id="GO:0042301">
    <property type="term" value="F:phosphate ion binding"/>
    <property type="evidence" value="ECO:0007669"/>
    <property type="project" value="InterPro"/>
</dbReference>
<feature type="domain" description="PBP" evidence="6">
    <location>
        <begin position="48"/>
        <end position="355"/>
    </location>
</feature>
<dbReference type="NCBIfam" id="TIGR00975">
    <property type="entry name" value="3a0107s03"/>
    <property type="match status" value="1"/>
</dbReference>
<dbReference type="AlphaFoldDB" id="A0A3G1A5E3"/>